<evidence type="ECO:0000313" key="2">
    <source>
        <dbReference type="Proteomes" id="UP000095287"/>
    </source>
</evidence>
<dbReference type="Proteomes" id="UP000095287">
    <property type="component" value="Unplaced"/>
</dbReference>
<dbReference type="WBParaSite" id="L893_g26570.t1">
    <property type="protein sequence ID" value="L893_g26570.t1"/>
    <property type="gene ID" value="L893_g26570"/>
</dbReference>
<keyword evidence="2" id="KW-1185">Reference proteome</keyword>
<name>A0A1I7ZIM6_9BILA</name>
<evidence type="ECO:0000256" key="1">
    <source>
        <dbReference type="SAM" id="MobiDB-lite"/>
    </source>
</evidence>
<feature type="region of interest" description="Disordered" evidence="1">
    <location>
        <begin position="40"/>
        <end position="89"/>
    </location>
</feature>
<accession>A0A1I7ZIM6</accession>
<proteinExistence type="predicted"/>
<evidence type="ECO:0000313" key="3">
    <source>
        <dbReference type="WBParaSite" id="L893_g26570.t1"/>
    </source>
</evidence>
<sequence length="89" mass="9741">MEKCPFLILEIGHSIECGYLTYSDSCPCKIDILLSVGKNTSARGAKRSTNTSEVPDYNCHRTSRGENQPSAERKSLPSVGTLPKSTHNL</sequence>
<protein>
    <submittedName>
        <fullName evidence="3">Ovule protein</fullName>
    </submittedName>
</protein>
<organism evidence="2 3">
    <name type="scientific">Steinernema glaseri</name>
    <dbReference type="NCBI Taxonomy" id="37863"/>
    <lineage>
        <taxon>Eukaryota</taxon>
        <taxon>Metazoa</taxon>
        <taxon>Ecdysozoa</taxon>
        <taxon>Nematoda</taxon>
        <taxon>Chromadorea</taxon>
        <taxon>Rhabditida</taxon>
        <taxon>Tylenchina</taxon>
        <taxon>Panagrolaimomorpha</taxon>
        <taxon>Strongyloidoidea</taxon>
        <taxon>Steinernematidae</taxon>
        <taxon>Steinernema</taxon>
    </lineage>
</organism>
<reference evidence="3" key="1">
    <citation type="submission" date="2016-11" db="UniProtKB">
        <authorList>
            <consortium name="WormBaseParasite"/>
        </authorList>
    </citation>
    <scope>IDENTIFICATION</scope>
</reference>
<dbReference type="AlphaFoldDB" id="A0A1I7ZIM6"/>
<feature type="compositionally biased region" description="Polar residues" evidence="1">
    <location>
        <begin position="40"/>
        <end position="53"/>
    </location>
</feature>